<accession>A0ABP9KGV8</accession>
<dbReference type="RefSeq" id="WP_345496371.1">
    <property type="nucleotide sequence ID" value="NZ_BAABJM010000002.1"/>
</dbReference>
<dbReference type="EMBL" id="BAABJM010000002">
    <property type="protein sequence ID" value="GAA5056575.1"/>
    <property type="molecule type" value="Genomic_DNA"/>
</dbReference>
<organism evidence="1 2">
    <name type="scientific">Nocardia callitridis</name>
    <dbReference type="NCBI Taxonomy" id="648753"/>
    <lineage>
        <taxon>Bacteria</taxon>
        <taxon>Bacillati</taxon>
        <taxon>Actinomycetota</taxon>
        <taxon>Actinomycetes</taxon>
        <taxon>Mycobacteriales</taxon>
        <taxon>Nocardiaceae</taxon>
        <taxon>Nocardia</taxon>
    </lineage>
</organism>
<dbReference type="SUPFAM" id="SSF89796">
    <property type="entry name" value="CoA-transferase family III (CaiB/BaiF)"/>
    <property type="match status" value="1"/>
</dbReference>
<dbReference type="InterPro" id="IPR003673">
    <property type="entry name" value="CoA-Trfase_fam_III"/>
</dbReference>
<dbReference type="Pfam" id="PF02515">
    <property type="entry name" value="CoA_transf_3"/>
    <property type="match status" value="1"/>
</dbReference>
<dbReference type="InterPro" id="IPR050509">
    <property type="entry name" value="CoA-transferase_III"/>
</dbReference>
<proteinExistence type="predicted"/>
<dbReference type="InterPro" id="IPR044855">
    <property type="entry name" value="CoA-Trfase_III_dom3_sf"/>
</dbReference>
<dbReference type="Gene3D" id="3.30.1540.10">
    <property type="entry name" value="formyl-coa transferase, domain 3"/>
    <property type="match status" value="1"/>
</dbReference>
<evidence type="ECO:0000313" key="1">
    <source>
        <dbReference type="EMBL" id="GAA5056575.1"/>
    </source>
</evidence>
<name>A0ABP9KGV8_9NOCA</name>
<keyword evidence="1" id="KW-0808">Transferase</keyword>
<dbReference type="PANTHER" id="PTHR48228:SF5">
    <property type="entry name" value="ALPHA-METHYLACYL-COA RACEMASE"/>
    <property type="match status" value="1"/>
</dbReference>
<evidence type="ECO:0000313" key="2">
    <source>
        <dbReference type="Proteomes" id="UP001500603"/>
    </source>
</evidence>
<dbReference type="Gene3D" id="3.40.50.10540">
    <property type="entry name" value="Crotonobetainyl-coa:carnitine coa-transferase, domain 1"/>
    <property type="match status" value="1"/>
</dbReference>
<gene>
    <name evidence="1" type="ORF">GCM10023318_34170</name>
</gene>
<keyword evidence="2" id="KW-1185">Reference proteome</keyword>
<sequence length="405" mass="42954">MNTTPLAHLQVVECATFVAGPSCGMSLAQLGAEVIRVDLPGGGNDHQRWPLAHTGASLYWANLNKGKRSVALDYRTPEGRELLLALAARPGRGAGILVDNMVGRHRITHEDLTARRPDAISVHVLGFPDGGPAVDYTVNAAVGVPNLTGPNGPAQPVNHVLPAWDLLAGSSAALGVLAAVNRREQTGEGSRLDIALSDVALSAVGAMGWLAEAEQHGDRAPHGNHLFGSFGTDFATADGRRVMVVALTEGQWRALYEVTGTAKVFAALEAAFGTDLRAESARYELRETIASILRPWFAARTLDELTTQLTGTRVLWSPYRSMSEAAALARADAGSVARPIQQPGIGEMLATGYPLRWADDLTSPVPAPRLGDDTEAVLAQELGMAADEIGRLHDRKVVACEPTPR</sequence>
<protein>
    <submittedName>
        <fullName evidence="1">CoA transferase</fullName>
    </submittedName>
</protein>
<dbReference type="InterPro" id="IPR023606">
    <property type="entry name" value="CoA-Trfase_III_dom_1_sf"/>
</dbReference>
<dbReference type="Proteomes" id="UP001500603">
    <property type="component" value="Unassembled WGS sequence"/>
</dbReference>
<dbReference type="PANTHER" id="PTHR48228">
    <property type="entry name" value="SUCCINYL-COA--D-CITRAMALATE COA-TRANSFERASE"/>
    <property type="match status" value="1"/>
</dbReference>
<dbReference type="GO" id="GO:0016740">
    <property type="term" value="F:transferase activity"/>
    <property type="evidence" value="ECO:0007669"/>
    <property type="project" value="UniProtKB-KW"/>
</dbReference>
<reference evidence="2" key="1">
    <citation type="journal article" date="2019" name="Int. J. Syst. Evol. Microbiol.">
        <title>The Global Catalogue of Microorganisms (GCM) 10K type strain sequencing project: providing services to taxonomists for standard genome sequencing and annotation.</title>
        <authorList>
            <consortium name="The Broad Institute Genomics Platform"/>
            <consortium name="The Broad Institute Genome Sequencing Center for Infectious Disease"/>
            <person name="Wu L."/>
            <person name="Ma J."/>
        </authorList>
    </citation>
    <scope>NUCLEOTIDE SEQUENCE [LARGE SCALE GENOMIC DNA]</scope>
    <source>
        <strain evidence="2">JCM 18298</strain>
    </source>
</reference>
<comment type="caution">
    <text evidence="1">The sequence shown here is derived from an EMBL/GenBank/DDBJ whole genome shotgun (WGS) entry which is preliminary data.</text>
</comment>